<accession>A0A1Y2J7F0</accession>
<reference evidence="1 2" key="1">
    <citation type="submission" date="2017-03" db="EMBL/GenBank/DDBJ databases">
        <title>Whole genome sequences of fourteen strains of Bradyrhizobium canariense and one strain of Bradyrhizobium japonicum isolated from Lupinus (Papilionoideae: Genisteae) species in Algeria.</title>
        <authorList>
            <person name="Crovadore J."/>
            <person name="Chekireb D."/>
            <person name="Brachmann A."/>
            <person name="Chablais R."/>
            <person name="Cochard B."/>
            <person name="Lefort F."/>
        </authorList>
    </citation>
    <scope>NUCLEOTIDE SEQUENCE [LARGE SCALE GENOMIC DNA]</scope>
    <source>
        <strain evidence="1 2">UBMA197</strain>
    </source>
</reference>
<name>A0A1Y2J7F0_BRAJP</name>
<evidence type="ECO:0000313" key="1">
    <source>
        <dbReference type="EMBL" id="OSJ22062.1"/>
    </source>
</evidence>
<evidence type="ECO:0008006" key="3">
    <source>
        <dbReference type="Google" id="ProtNLM"/>
    </source>
</evidence>
<comment type="caution">
    <text evidence="1">The sequence shown here is derived from an EMBL/GenBank/DDBJ whole genome shotgun (WGS) entry which is preliminary data.</text>
</comment>
<sequence length="155" mass="16733">MHTHNEDFMKTYPTGVAGKATGTPLATLQRYLQRSHITLQPCDVPSRGCGENRGYSLRRILQIALTTELTRLGIGPSRAAKAAFEFSDKGGTGRPVGELYPLGQTLLVGLPDGKSKVINVPPDKSISDVLSNDRAAFICDCGYVVAKVTEKLETK</sequence>
<evidence type="ECO:0000313" key="2">
    <source>
        <dbReference type="Proteomes" id="UP000193335"/>
    </source>
</evidence>
<dbReference type="EMBL" id="NAFL01000286">
    <property type="protein sequence ID" value="OSJ22062.1"/>
    <property type="molecule type" value="Genomic_DNA"/>
</dbReference>
<protein>
    <recommendedName>
        <fullName evidence="3">HTH merR-type domain-containing protein</fullName>
    </recommendedName>
</protein>
<gene>
    <name evidence="1" type="ORF">BSZ19_46525</name>
</gene>
<dbReference type="RefSeq" id="WP_085405365.1">
    <property type="nucleotide sequence ID" value="NZ_NAFL01000286.1"/>
</dbReference>
<organism evidence="1 2">
    <name type="scientific">Bradyrhizobium japonicum</name>
    <dbReference type="NCBI Taxonomy" id="375"/>
    <lineage>
        <taxon>Bacteria</taxon>
        <taxon>Pseudomonadati</taxon>
        <taxon>Pseudomonadota</taxon>
        <taxon>Alphaproteobacteria</taxon>
        <taxon>Hyphomicrobiales</taxon>
        <taxon>Nitrobacteraceae</taxon>
        <taxon>Bradyrhizobium</taxon>
    </lineage>
</organism>
<proteinExistence type="predicted"/>
<dbReference type="Proteomes" id="UP000193335">
    <property type="component" value="Unassembled WGS sequence"/>
</dbReference>
<dbReference type="AlphaFoldDB" id="A0A1Y2J7F0"/>